<keyword evidence="3" id="KW-1185">Reference proteome</keyword>
<dbReference type="RefSeq" id="XP_062632690.1">
    <property type="nucleotide sequence ID" value="XM_062782369.1"/>
</dbReference>
<sequence>MSTKSPPSIGSTEVQAPRSSTGTTTRVPEKSHINCGSTKSHPLLVSNNATSMLTRWLYDVDDVTVTEKLQRDALDQGENSTDGK</sequence>
<evidence type="ECO:0000256" key="1">
    <source>
        <dbReference type="SAM" id="MobiDB-lite"/>
    </source>
</evidence>
<evidence type="ECO:0000313" key="2">
    <source>
        <dbReference type="EMBL" id="KAK4139319.1"/>
    </source>
</evidence>
<reference evidence="2" key="1">
    <citation type="journal article" date="2023" name="Mol. Phylogenet. Evol.">
        <title>Genome-scale phylogeny and comparative genomics of the fungal order Sordariales.</title>
        <authorList>
            <person name="Hensen N."/>
            <person name="Bonometti L."/>
            <person name="Westerberg I."/>
            <person name="Brannstrom I.O."/>
            <person name="Guillou S."/>
            <person name="Cros-Aarteil S."/>
            <person name="Calhoun S."/>
            <person name="Haridas S."/>
            <person name="Kuo A."/>
            <person name="Mondo S."/>
            <person name="Pangilinan J."/>
            <person name="Riley R."/>
            <person name="LaButti K."/>
            <person name="Andreopoulos B."/>
            <person name="Lipzen A."/>
            <person name="Chen C."/>
            <person name="Yan M."/>
            <person name="Daum C."/>
            <person name="Ng V."/>
            <person name="Clum A."/>
            <person name="Steindorff A."/>
            <person name="Ohm R.A."/>
            <person name="Martin F."/>
            <person name="Silar P."/>
            <person name="Natvig D.O."/>
            <person name="Lalanne C."/>
            <person name="Gautier V."/>
            <person name="Ament-Velasquez S.L."/>
            <person name="Kruys A."/>
            <person name="Hutchinson M.I."/>
            <person name="Powell A.J."/>
            <person name="Barry K."/>
            <person name="Miller A.N."/>
            <person name="Grigoriev I.V."/>
            <person name="Debuchy R."/>
            <person name="Gladieux P."/>
            <person name="Hiltunen Thoren M."/>
            <person name="Johannesson H."/>
        </authorList>
    </citation>
    <scope>NUCLEOTIDE SEQUENCE</scope>
    <source>
        <strain evidence="2">CBS 141.50</strain>
    </source>
</reference>
<dbReference type="GeneID" id="87818982"/>
<feature type="region of interest" description="Disordered" evidence="1">
    <location>
        <begin position="1"/>
        <end position="41"/>
    </location>
</feature>
<name>A0AAN6UUM0_9PEZI</name>
<feature type="compositionally biased region" description="Polar residues" evidence="1">
    <location>
        <begin position="1"/>
        <end position="26"/>
    </location>
</feature>
<organism evidence="2 3">
    <name type="scientific">Dichotomopilus funicola</name>
    <dbReference type="NCBI Taxonomy" id="1934379"/>
    <lineage>
        <taxon>Eukaryota</taxon>
        <taxon>Fungi</taxon>
        <taxon>Dikarya</taxon>
        <taxon>Ascomycota</taxon>
        <taxon>Pezizomycotina</taxon>
        <taxon>Sordariomycetes</taxon>
        <taxon>Sordariomycetidae</taxon>
        <taxon>Sordariales</taxon>
        <taxon>Chaetomiaceae</taxon>
        <taxon>Dichotomopilus</taxon>
    </lineage>
</organism>
<dbReference type="Proteomes" id="UP001302676">
    <property type="component" value="Unassembled WGS sequence"/>
</dbReference>
<accession>A0AAN6UUM0</accession>
<proteinExistence type="predicted"/>
<comment type="caution">
    <text evidence="2">The sequence shown here is derived from an EMBL/GenBank/DDBJ whole genome shotgun (WGS) entry which is preliminary data.</text>
</comment>
<gene>
    <name evidence="2" type="ORF">C8A04DRAFT_33199</name>
</gene>
<dbReference type="EMBL" id="MU853670">
    <property type="protein sequence ID" value="KAK4139319.1"/>
    <property type="molecule type" value="Genomic_DNA"/>
</dbReference>
<evidence type="ECO:0000313" key="3">
    <source>
        <dbReference type="Proteomes" id="UP001302676"/>
    </source>
</evidence>
<dbReference type="AlphaFoldDB" id="A0AAN6UUM0"/>
<reference evidence="2" key="2">
    <citation type="submission" date="2023-05" db="EMBL/GenBank/DDBJ databases">
        <authorList>
            <consortium name="Lawrence Berkeley National Laboratory"/>
            <person name="Steindorff A."/>
            <person name="Hensen N."/>
            <person name="Bonometti L."/>
            <person name="Westerberg I."/>
            <person name="Brannstrom I.O."/>
            <person name="Guillou S."/>
            <person name="Cros-Aarteil S."/>
            <person name="Calhoun S."/>
            <person name="Haridas S."/>
            <person name="Kuo A."/>
            <person name="Mondo S."/>
            <person name="Pangilinan J."/>
            <person name="Riley R."/>
            <person name="Labutti K."/>
            <person name="Andreopoulos B."/>
            <person name="Lipzen A."/>
            <person name="Chen C."/>
            <person name="Yanf M."/>
            <person name="Daum C."/>
            <person name="Ng V."/>
            <person name="Clum A."/>
            <person name="Ohm R."/>
            <person name="Martin F."/>
            <person name="Silar P."/>
            <person name="Natvig D."/>
            <person name="Lalanne C."/>
            <person name="Gautier V."/>
            <person name="Ament-Velasquez S.L."/>
            <person name="Kruys A."/>
            <person name="Hutchinson M.I."/>
            <person name="Powell A.J."/>
            <person name="Barry K."/>
            <person name="Miller A.N."/>
            <person name="Grigoriev I.V."/>
            <person name="Debuchy R."/>
            <person name="Gladieux P."/>
            <person name="Thoren M.H."/>
            <person name="Johannesson H."/>
        </authorList>
    </citation>
    <scope>NUCLEOTIDE SEQUENCE</scope>
    <source>
        <strain evidence="2">CBS 141.50</strain>
    </source>
</reference>
<protein>
    <submittedName>
        <fullName evidence="2">Uncharacterized protein</fullName>
    </submittedName>
</protein>